<dbReference type="Pfam" id="PF01418">
    <property type="entry name" value="HTH_6"/>
    <property type="match status" value="1"/>
</dbReference>
<gene>
    <name evidence="6" type="ORF">GCM10007867_08970</name>
</gene>
<keyword evidence="6" id="KW-0413">Isomerase</keyword>
<dbReference type="Pfam" id="PF01380">
    <property type="entry name" value="SIS"/>
    <property type="match status" value="1"/>
</dbReference>
<evidence type="ECO:0000259" key="5">
    <source>
        <dbReference type="PROSITE" id="PS51464"/>
    </source>
</evidence>
<dbReference type="SUPFAM" id="SSF46689">
    <property type="entry name" value="Homeodomain-like"/>
    <property type="match status" value="1"/>
</dbReference>
<dbReference type="PROSITE" id="PS51071">
    <property type="entry name" value="HTH_RPIR"/>
    <property type="match status" value="1"/>
</dbReference>
<feature type="domain" description="HTH rpiR-type" evidence="4">
    <location>
        <begin position="6"/>
        <end position="82"/>
    </location>
</feature>
<evidence type="ECO:0000313" key="7">
    <source>
        <dbReference type="Proteomes" id="UP001156614"/>
    </source>
</evidence>
<keyword evidence="2" id="KW-0238">DNA-binding</keyword>
<proteinExistence type="predicted"/>
<evidence type="ECO:0000256" key="3">
    <source>
        <dbReference type="ARBA" id="ARBA00023163"/>
    </source>
</evidence>
<dbReference type="Gene3D" id="3.40.50.10490">
    <property type="entry name" value="Glucose-6-phosphate isomerase like protein, domain 1"/>
    <property type="match status" value="1"/>
</dbReference>
<dbReference type="PANTHER" id="PTHR30514">
    <property type="entry name" value="GLUCOKINASE"/>
    <property type="match status" value="1"/>
</dbReference>
<keyword evidence="1" id="KW-0805">Transcription regulation</keyword>
<dbReference type="GO" id="GO:0003677">
    <property type="term" value="F:DNA binding"/>
    <property type="evidence" value="ECO:0007669"/>
    <property type="project" value="UniProtKB-KW"/>
</dbReference>
<dbReference type="CDD" id="cd05013">
    <property type="entry name" value="SIS_RpiR"/>
    <property type="match status" value="1"/>
</dbReference>
<dbReference type="EMBL" id="BSNU01000001">
    <property type="protein sequence ID" value="GLQ62052.1"/>
    <property type="molecule type" value="Genomic_DNA"/>
</dbReference>
<dbReference type="Proteomes" id="UP001156614">
    <property type="component" value="Unassembled WGS sequence"/>
</dbReference>
<dbReference type="InterPro" id="IPR009057">
    <property type="entry name" value="Homeodomain-like_sf"/>
</dbReference>
<sequence length="273" mass="30188">MTDRYQIFSAELGERYASLPPRLKQLADLVSSNPDDVAHWTVSILALHANVQPSTVVRFARTFGFQGYSDFQAIFRERLRGLASSYPERLQTLKNPDDAAHSTINLLTGFHRAAITSLNSLQEKTNPLLLDQAVDILANGRCIHILGLRRSMPVARYFAYLLAKMAIPHQVIGIESGMEEEALLTANPTDAALIISYASYAPKTVELFQKLEERGVPIVSLTDNKNSPVIPKSGMWLQVAEADFHGFRSNAASVVMVMTLATAIGNYRSQNLI</sequence>
<evidence type="ECO:0000256" key="1">
    <source>
        <dbReference type="ARBA" id="ARBA00023015"/>
    </source>
</evidence>
<dbReference type="InterPro" id="IPR036388">
    <property type="entry name" value="WH-like_DNA-bd_sf"/>
</dbReference>
<evidence type="ECO:0000256" key="2">
    <source>
        <dbReference type="ARBA" id="ARBA00023125"/>
    </source>
</evidence>
<comment type="caution">
    <text evidence="6">The sequence shown here is derived from an EMBL/GenBank/DDBJ whole genome shotgun (WGS) entry which is preliminary data.</text>
</comment>
<keyword evidence="7" id="KW-1185">Reference proteome</keyword>
<dbReference type="InterPro" id="IPR046348">
    <property type="entry name" value="SIS_dom_sf"/>
</dbReference>
<dbReference type="SUPFAM" id="SSF53697">
    <property type="entry name" value="SIS domain"/>
    <property type="match status" value="1"/>
</dbReference>
<dbReference type="PANTHER" id="PTHR30514:SF18">
    <property type="entry name" value="RPIR-FAMILY TRANSCRIPTIONAL REGULATOR"/>
    <property type="match status" value="1"/>
</dbReference>
<dbReference type="GO" id="GO:0097367">
    <property type="term" value="F:carbohydrate derivative binding"/>
    <property type="evidence" value="ECO:0007669"/>
    <property type="project" value="InterPro"/>
</dbReference>
<dbReference type="InterPro" id="IPR047640">
    <property type="entry name" value="RpiR-like"/>
</dbReference>
<dbReference type="InterPro" id="IPR000281">
    <property type="entry name" value="HTH_RpiR"/>
</dbReference>
<dbReference type="GO" id="GO:0016853">
    <property type="term" value="F:isomerase activity"/>
    <property type="evidence" value="ECO:0007669"/>
    <property type="project" value="UniProtKB-KW"/>
</dbReference>
<evidence type="ECO:0000259" key="4">
    <source>
        <dbReference type="PROSITE" id="PS51071"/>
    </source>
</evidence>
<evidence type="ECO:0000313" key="6">
    <source>
        <dbReference type="EMBL" id="GLQ62052.1"/>
    </source>
</evidence>
<reference evidence="7" key="1">
    <citation type="journal article" date="2019" name="Int. J. Syst. Evol. Microbiol.">
        <title>The Global Catalogue of Microorganisms (GCM) 10K type strain sequencing project: providing services to taxonomists for standard genome sequencing and annotation.</title>
        <authorList>
            <consortium name="The Broad Institute Genomics Platform"/>
            <consortium name="The Broad Institute Genome Sequencing Center for Infectious Disease"/>
            <person name="Wu L."/>
            <person name="Ma J."/>
        </authorList>
    </citation>
    <scope>NUCLEOTIDE SEQUENCE [LARGE SCALE GENOMIC DNA]</scope>
    <source>
        <strain evidence="7">NBRC 3267</strain>
    </source>
</reference>
<dbReference type="PROSITE" id="PS51464">
    <property type="entry name" value="SIS"/>
    <property type="match status" value="1"/>
</dbReference>
<dbReference type="InterPro" id="IPR001347">
    <property type="entry name" value="SIS_dom"/>
</dbReference>
<organism evidence="6 7">
    <name type="scientific">Gluconobacter cerinus</name>
    <dbReference type="NCBI Taxonomy" id="38307"/>
    <lineage>
        <taxon>Bacteria</taxon>
        <taxon>Pseudomonadati</taxon>
        <taxon>Pseudomonadota</taxon>
        <taxon>Alphaproteobacteria</taxon>
        <taxon>Acetobacterales</taxon>
        <taxon>Acetobacteraceae</taxon>
        <taxon>Gluconobacter</taxon>
    </lineage>
</organism>
<feature type="domain" description="SIS" evidence="5">
    <location>
        <begin position="133"/>
        <end position="273"/>
    </location>
</feature>
<dbReference type="RefSeq" id="WP_099212733.1">
    <property type="nucleotide sequence ID" value="NZ_BEWM01000004.1"/>
</dbReference>
<accession>A0AAV5NC66</accession>
<dbReference type="Gene3D" id="1.10.10.10">
    <property type="entry name" value="Winged helix-like DNA-binding domain superfamily/Winged helix DNA-binding domain"/>
    <property type="match status" value="1"/>
</dbReference>
<protein>
    <submittedName>
        <fullName evidence="6">Sugar isomerase</fullName>
    </submittedName>
</protein>
<dbReference type="GO" id="GO:1901135">
    <property type="term" value="P:carbohydrate derivative metabolic process"/>
    <property type="evidence" value="ECO:0007669"/>
    <property type="project" value="InterPro"/>
</dbReference>
<dbReference type="InterPro" id="IPR035472">
    <property type="entry name" value="RpiR-like_SIS"/>
</dbReference>
<dbReference type="GO" id="GO:0003700">
    <property type="term" value="F:DNA-binding transcription factor activity"/>
    <property type="evidence" value="ECO:0007669"/>
    <property type="project" value="InterPro"/>
</dbReference>
<dbReference type="AlphaFoldDB" id="A0AAV5NC66"/>
<name>A0AAV5NC66_9PROT</name>
<keyword evidence="3" id="KW-0804">Transcription</keyword>